<feature type="transmembrane region" description="Helical" evidence="1">
    <location>
        <begin position="33"/>
        <end position="54"/>
    </location>
</feature>
<feature type="transmembrane region" description="Helical" evidence="1">
    <location>
        <begin position="163"/>
        <end position="187"/>
    </location>
</feature>
<dbReference type="Proteomes" id="UP000278143">
    <property type="component" value="Unassembled WGS sequence"/>
</dbReference>
<keyword evidence="1" id="KW-0472">Membrane</keyword>
<sequence>MARGMAIDAVPAVALDAGDGAAVASTAALSADWRLGVVLVVVVVAVDGVVGCVADRRLRFTDDRPPVPLSLVADGDGVAVSALFSLPLKAVRLGLSLAPTAAIDEDGDGRLLVASVFCGDGTSCSAPVVAVVAVVGAMAAHGLGIAGSVDVACFVAEMSLDAAAAAAAAFFDCLVRFCFVAFVAALLDTPERLDIAVSLAMVEFAFRPVPLPLALPLAAADGVGVFASVVAIVVAVAVVGAALLVSAAAVAAAAGVVVVATAGVEEDGTGDAGAGMAGGG</sequence>
<gene>
    <name evidence="2" type="ORF">SYNPS1DRAFT_27958</name>
</gene>
<evidence type="ECO:0000313" key="2">
    <source>
        <dbReference type="EMBL" id="RKP26351.1"/>
    </source>
</evidence>
<name>A0A4P9Z3H5_9FUNG</name>
<keyword evidence="1" id="KW-1133">Transmembrane helix</keyword>
<evidence type="ECO:0000313" key="3">
    <source>
        <dbReference type="Proteomes" id="UP000278143"/>
    </source>
</evidence>
<keyword evidence="3" id="KW-1185">Reference proteome</keyword>
<feature type="transmembrane region" description="Helical" evidence="1">
    <location>
        <begin position="225"/>
        <end position="258"/>
    </location>
</feature>
<evidence type="ECO:0000256" key="1">
    <source>
        <dbReference type="SAM" id="Phobius"/>
    </source>
</evidence>
<protein>
    <submittedName>
        <fullName evidence="2">Uncharacterized protein</fullName>
    </submittedName>
</protein>
<organism evidence="2 3">
    <name type="scientific">Syncephalis pseudoplumigaleata</name>
    <dbReference type="NCBI Taxonomy" id="1712513"/>
    <lineage>
        <taxon>Eukaryota</taxon>
        <taxon>Fungi</taxon>
        <taxon>Fungi incertae sedis</taxon>
        <taxon>Zoopagomycota</taxon>
        <taxon>Zoopagomycotina</taxon>
        <taxon>Zoopagomycetes</taxon>
        <taxon>Zoopagales</taxon>
        <taxon>Piptocephalidaceae</taxon>
        <taxon>Syncephalis</taxon>
    </lineage>
</organism>
<proteinExistence type="predicted"/>
<reference evidence="3" key="1">
    <citation type="journal article" date="2018" name="Nat. Microbiol.">
        <title>Leveraging single-cell genomics to expand the fungal tree of life.</title>
        <authorList>
            <person name="Ahrendt S.R."/>
            <person name="Quandt C.A."/>
            <person name="Ciobanu D."/>
            <person name="Clum A."/>
            <person name="Salamov A."/>
            <person name="Andreopoulos B."/>
            <person name="Cheng J.F."/>
            <person name="Woyke T."/>
            <person name="Pelin A."/>
            <person name="Henrissat B."/>
            <person name="Reynolds N.K."/>
            <person name="Benny G.L."/>
            <person name="Smith M.E."/>
            <person name="James T.Y."/>
            <person name="Grigoriev I.V."/>
        </authorList>
    </citation>
    <scope>NUCLEOTIDE SEQUENCE [LARGE SCALE GENOMIC DNA]</scope>
    <source>
        <strain evidence="3">Benny S71-1</strain>
    </source>
</reference>
<dbReference type="AlphaFoldDB" id="A0A4P9Z3H5"/>
<feature type="transmembrane region" description="Helical" evidence="1">
    <location>
        <begin position="124"/>
        <end position="143"/>
    </location>
</feature>
<dbReference type="EMBL" id="KZ989447">
    <property type="protein sequence ID" value="RKP26351.1"/>
    <property type="molecule type" value="Genomic_DNA"/>
</dbReference>
<accession>A0A4P9Z3H5</accession>
<keyword evidence="1" id="KW-0812">Transmembrane</keyword>